<keyword evidence="4" id="KW-0378">Hydrolase</keyword>
<evidence type="ECO:0000313" key="11">
    <source>
        <dbReference type="Proteomes" id="UP001596091"/>
    </source>
</evidence>
<reference evidence="11" key="1">
    <citation type="journal article" date="2019" name="Int. J. Syst. Evol. Microbiol.">
        <title>The Global Catalogue of Microorganisms (GCM) 10K type strain sequencing project: providing services to taxonomists for standard genome sequencing and annotation.</title>
        <authorList>
            <consortium name="The Broad Institute Genomics Platform"/>
            <consortium name="The Broad Institute Genome Sequencing Center for Infectious Disease"/>
            <person name="Wu L."/>
            <person name="Ma J."/>
        </authorList>
    </citation>
    <scope>NUCLEOTIDE SEQUENCE [LARGE SCALE GENOMIC DNA]</scope>
    <source>
        <strain evidence="11">JCM 4087</strain>
    </source>
</reference>
<dbReference type="Pfam" id="PF02272">
    <property type="entry name" value="DHHA1"/>
    <property type="match status" value="1"/>
</dbReference>
<keyword evidence="5 10" id="KW-0269">Exonuclease</keyword>
<dbReference type="Gene3D" id="3.10.310.30">
    <property type="match status" value="1"/>
</dbReference>
<evidence type="ECO:0000259" key="9">
    <source>
        <dbReference type="Pfam" id="PF17768"/>
    </source>
</evidence>
<feature type="domain" description="RecJ OB" evidence="9">
    <location>
        <begin position="512"/>
        <end position="627"/>
    </location>
</feature>
<comment type="caution">
    <text evidence="10">The sequence shown here is derived from an EMBL/GenBank/DDBJ whole genome shotgun (WGS) entry which is preliminary data.</text>
</comment>
<dbReference type="Proteomes" id="UP001596091">
    <property type="component" value="Unassembled WGS sequence"/>
</dbReference>
<dbReference type="NCBIfam" id="TIGR00644">
    <property type="entry name" value="recJ"/>
    <property type="match status" value="1"/>
</dbReference>
<evidence type="ECO:0000256" key="1">
    <source>
        <dbReference type="ARBA" id="ARBA00005915"/>
    </source>
</evidence>
<dbReference type="InterPro" id="IPR004610">
    <property type="entry name" value="RecJ"/>
</dbReference>
<accession>A0ABW1EIM3</accession>
<dbReference type="Pfam" id="PF01368">
    <property type="entry name" value="DHH"/>
    <property type="match status" value="1"/>
</dbReference>
<feature type="domain" description="DHHA1" evidence="8">
    <location>
        <begin position="404"/>
        <end position="495"/>
    </location>
</feature>
<protein>
    <recommendedName>
        <fullName evidence="2">Single-stranded-DNA-specific exonuclease RecJ</fullName>
    </recommendedName>
</protein>
<dbReference type="InterPro" id="IPR001667">
    <property type="entry name" value="DDH_dom"/>
</dbReference>
<dbReference type="InterPro" id="IPR038763">
    <property type="entry name" value="DHH_sf"/>
</dbReference>
<name>A0ABW1EIM3_9BACT</name>
<dbReference type="InterPro" id="IPR041122">
    <property type="entry name" value="RecJ_OB"/>
</dbReference>
<evidence type="ECO:0000259" key="8">
    <source>
        <dbReference type="Pfam" id="PF02272"/>
    </source>
</evidence>
<evidence type="ECO:0000256" key="2">
    <source>
        <dbReference type="ARBA" id="ARBA00019841"/>
    </source>
</evidence>
<organism evidence="10 11">
    <name type="scientific">Acidicapsa dinghuensis</name>
    <dbReference type="NCBI Taxonomy" id="2218256"/>
    <lineage>
        <taxon>Bacteria</taxon>
        <taxon>Pseudomonadati</taxon>
        <taxon>Acidobacteriota</taxon>
        <taxon>Terriglobia</taxon>
        <taxon>Terriglobales</taxon>
        <taxon>Acidobacteriaceae</taxon>
        <taxon>Acidicapsa</taxon>
    </lineage>
</organism>
<evidence type="ECO:0000256" key="5">
    <source>
        <dbReference type="ARBA" id="ARBA00022839"/>
    </source>
</evidence>
<comment type="similarity">
    <text evidence="1">Belongs to the RecJ family.</text>
</comment>
<dbReference type="Pfam" id="PF17768">
    <property type="entry name" value="RecJ_OB"/>
    <property type="match status" value="1"/>
</dbReference>
<keyword evidence="11" id="KW-1185">Reference proteome</keyword>
<gene>
    <name evidence="10" type="primary">recJ</name>
    <name evidence="10" type="ORF">ACFPT7_13065</name>
</gene>
<dbReference type="Gene3D" id="3.90.1640.30">
    <property type="match status" value="1"/>
</dbReference>
<dbReference type="InterPro" id="IPR003156">
    <property type="entry name" value="DHHA1_dom"/>
</dbReference>
<evidence type="ECO:0000256" key="6">
    <source>
        <dbReference type="SAM" id="MobiDB-lite"/>
    </source>
</evidence>
<dbReference type="PANTHER" id="PTHR30255:SF2">
    <property type="entry name" value="SINGLE-STRANDED-DNA-SPECIFIC EXONUCLEASE RECJ"/>
    <property type="match status" value="1"/>
</dbReference>
<evidence type="ECO:0000313" key="10">
    <source>
        <dbReference type="EMBL" id="MFC5863228.1"/>
    </source>
</evidence>
<evidence type="ECO:0000256" key="4">
    <source>
        <dbReference type="ARBA" id="ARBA00022801"/>
    </source>
</evidence>
<dbReference type="GO" id="GO:0004527">
    <property type="term" value="F:exonuclease activity"/>
    <property type="evidence" value="ECO:0007669"/>
    <property type="project" value="UniProtKB-KW"/>
</dbReference>
<dbReference type="PANTHER" id="PTHR30255">
    <property type="entry name" value="SINGLE-STRANDED-DNA-SPECIFIC EXONUCLEASE RECJ"/>
    <property type="match status" value="1"/>
</dbReference>
<dbReference type="SUPFAM" id="SSF64182">
    <property type="entry name" value="DHH phosphoesterases"/>
    <property type="match status" value="1"/>
</dbReference>
<dbReference type="RefSeq" id="WP_263339826.1">
    <property type="nucleotide sequence ID" value="NZ_JAGSYH010000005.1"/>
</dbReference>
<proteinExistence type="inferred from homology"/>
<feature type="region of interest" description="Disordered" evidence="6">
    <location>
        <begin position="1"/>
        <end position="30"/>
    </location>
</feature>
<feature type="compositionally biased region" description="Low complexity" evidence="6">
    <location>
        <begin position="8"/>
        <end position="25"/>
    </location>
</feature>
<dbReference type="EMBL" id="JBHSPH010000003">
    <property type="protein sequence ID" value="MFC5863228.1"/>
    <property type="molecule type" value="Genomic_DNA"/>
</dbReference>
<feature type="domain" description="DDH" evidence="7">
    <location>
        <begin position="108"/>
        <end position="279"/>
    </location>
</feature>
<dbReference type="InterPro" id="IPR051673">
    <property type="entry name" value="SSDNA_exonuclease_RecJ"/>
</dbReference>
<evidence type="ECO:0000256" key="3">
    <source>
        <dbReference type="ARBA" id="ARBA00022722"/>
    </source>
</evidence>
<keyword evidence="3" id="KW-0540">Nuclease</keyword>
<evidence type="ECO:0000259" key="7">
    <source>
        <dbReference type="Pfam" id="PF01368"/>
    </source>
</evidence>
<sequence>MNAPAGLASDAVDGSPSAPASSPEPLFTPPPQRWVLAPADLRAADLASTLRIPQVIAQLLLARGIDSLDAAEAYLNPNIHQLHDPFLMRGMAEAVARIESAIANRETILLYGDYDVDGTTAVVLLKTAIEMAGGPSGATSGSSGAAVRFHVPHRLREGYGMQSAVLEEAAQNGVHLVITVDTGMRAFAEAATARRLGLDLIITDHHLPEAGESIPDCLAILNPNQSGCTYPEKSLCGAAIAFKVAQAVLERKGARDSASTGSTRIHDKIIPSFLKMVAIATVADAVPLKGENRVLAFIGIQELHRPSSTGLRALFAAAGLDPATKPLTSFDLGFRLGPRINAAGRMDIAAEVVELFTTRDHTRAHELALKLERLNTERREEEARILRDIEHRLATDEDCATRRMLVLAGQGWHRGIIGILASRVVERTAKPAIVVSIEDGVAYGSGRSIDGFPLLDSLESCAELFTRFGGHAFAVGFALPAERIPELQQRLYQFAAHKLAGQPVQHILKLHAELPIERVTPALGAWLRKLEPLGHGNPEPVFLARNLQLHAPLRFLKEKHIRLELLPTQDKTQSSALTTSPISVIGWNLAQRGRDLALDTGTRINLAYRIRENQHPQYGGLQIEIADLQPADTLPY</sequence>